<protein>
    <recommendedName>
        <fullName evidence="2">Major facilitator superfamily (MFS) profile domain-containing protein</fullName>
    </recommendedName>
</protein>
<dbReference type="InterPro" id="IPR020846">
    <property type="entry name" value="MFS_dom"/>
</dbReference>
<keyword evidence="1" id="KW-0812">Transmembrane</keyword>
<dbReference type="InterPro" id="IPR036259">
    <property type="entry name" value="MFS_trans_sf"/>
</dbReference>
<keyword evidence="1" id="KW-0472">Membrane</keyword>
<accession>A0A0F9PNJ4</accession>
<evidence type="ECO:0000313" key="3">
    <source>
        <dbReference type="EMBL" id="KKN26172.1"/>
    </source>
</evidence>
<dbReference type="Gene3D" id="1.20.1250.20">
    <property type="entry name" value="MFS general substrate transporter like domains"/>
    <property type="match status" value="1"/>
</dbReference>
<feature type="domain" description="Major facilitator superfamily (MFS) profile" evidence="2">
    <location>
        <begin position="1"/>
        <end position="52"/>
    </location>
</feature>
<keyword evidence="1" id="KW-1133">Transmembrane helix</keyword>
<sequence length="52" mass="5795">MGWTPSVKTIVNWHPPEERGKGSSRLATSYLLGGVLSWLIVILITDTLSLNW</sequence>
<name>A0A0F9PNJ4_9ZZZZ</name>
<reference evidence="3" key="1">
    <citation type="journal article" date="2015" name="Nature">
        <title>Complex archaea that bridge the gap between prokaryotes and eukaryotes.</title>
        <authorList>
            <person name="Spang A."/>
            <person name="Saw J.H."/>
            <person name="Jorgensen S.L."/>
            <person name="Zaremba-Niedzwiedzka K."/>
            <person name="Martijn J."/>
            <person name="Lind A.E."/>
            <person name="van Eijk R."/>
            <person name="Schleper C."/>
            <person name="Guy L."/>
            <person name="Ettema T.J."/>
        </authorList>
    </citation>
    <scope>NUCLEOTIDE SEQUENCE</scope>
</reference>
<dbReference type="AlphaFoldDB" id="A0A0F9PNJ4"/>
<dbReference type="PROSITE" id="PS50850">
    <property type="entry name" value="MFS"/>
    <property type="match status" value="1"/>
</dbReference>
<evidence type="ECO:0000256" key="1">
    <source>
        <dbReference type="SAM" id="Phobius"/>
    </source>
</evidence>
<feature type="transmembrane region" description="Helical" evidence="1">
    <location>
        <begin position="29"/>
        <end position="50"/>
    </location>
</feature>
<evidence type="ECO:0000259" key="2">
    <source>
        <dbReference type="PROSITE" id="PS50850"/>
    </source>
</evidence>
<dbReference type="GO" id="GO:0022857">
    <property type="term" value="F:transmembrane transporter activity"/>
    <property type="evidence" value="ECO:0007669"/>
    <property type="project" value="InterPro"/>
</dbReference>
<dbReference type="EMBL" id="LAZR01002741">
    <property type="protein sequence ID" value="KKN26172.1"/>
    <property type="molecule type" value="Genomic_DNA"/>
</dbReference>
<gene>
    <name evidence="3" type="ORF">LCGC14_0877260</name>
</gene>
<dbReference type="SUPFAM" id="SSF103473">
    <property type="entry name" value="MFS general substrate transporter"/>
    <property type="match status" value="1"/>
</dbReference>
<comment type="caution">
    <text evidence="3">The sequence shown here is derived from an EMBL/GenBank/DDBJ whole genome shotgun (WGS) entry which is preliminary data.</text>
</comment>
<proteinExistence type="predicted"/>
<organism evidence="3">
    <name type="scientific">marine sediment metagenome</name>
    <dbReference type="NCBI Taxonomy" id="412755"/>
    <lineage>
        <taxon>unclassified sequences</taxon>
        <taxon>metagenomes</taxon>
        <taxon>ecological metagenomes</taxon>
    </lineage>
</organism>